<keyword evidence="2" id="KW-0663">Pyridoxal phosphate</keyword>
<keyword evidence="4" id="KW-0808">Transferase</keyword>
<dbReference type="GO" id="GO:0030170">
    <property type="term" value="F:pyridoxal phosphate binding"/>
    <property type="evidence" value="ECO:0007669"/>
    <property type="project" value="InterPro"/>
</dbReference>
<dbReference type="EMBL" id="CP032452">
    <property type="protein sequence ID" value="QEZ69659.1"/>
    <property type="molecule type" value="Genomic_DNA"/>
</dbReference>
<organism evidence="4 6">
    <name type="scientific">Paraclostridium bifermentans</name>
    <name type="common">Clostridium bifermentans</name>
    <dbReference type="NCBI Taxonomy" id="1490"/>
    <lineage>
        <taxon>Bacteria</taxon>
        <taxon>Bacillati</taxon>
        <taxon>Bacillota</taxon>
        <taxon>Clostridia</taxon>
        <taxon>Peptostreptococcales</taxon>
        <taxon>Peptostreptococcaceae</taxon>
        <taxon>Paraclostridium</taxon>
    </lineage>
</organism>
<dbReference type="AlphaFoldDB" id="A0A5P3XGP2"/>
<dbReference type="Gene3D" id="3.40.640.10">
    <property type="entry name" value="Type I PLP-dependent aspartate aminotransferase-like (Major domain)"/>
    <property type="match status" value="1"/>
</dbReference>
<dbReference type="InterPro" id="IPR004839">
    <property type="entry name" value="Aminotransferase_I/II_large"/>
</dbReference>
<dbReference type="Pfam" id="PF00155">
    <property type="entry name" value="Aminotran_1_2"/>
    <property type="match status" value="1"/>
</dbReference>
<evidence type="ECO:0000313" key="4">
    <source>
        <dbReference type="EMBL" id="QEZ69528.1"/>
    </source>
</evidence>
<dbReference type="Proteomes" id="UP000326961">
    <property type="component" value="Chromosome"/>
</dbReference>
<dbReference type="InterPro" id="IPR015422">
    <property type="entry name" value="PyrdxlP-dep_Trfase_small"/>
</dbReference>
<accession>A0A5P3XGP2</accession>
<dbReference type="PANTHER" id="PTHR42885:SF1">
    <property type="entry name" value="THREONINE-PHOSPHATE DECARBOXYLASE"/>
    <property type="match status" value="1"/>
</dbReference>
<dbReference type="SUPFAM" id="SSF53383">
    <property type="entry name" value="PLP-dependent transferases"/>
    <property type="match status" value="1"/>
</dbReference>
<reference evidence="4 6" key="1">
    <citation type="submission" date="2018-09" db="EMBL/GenBank/DDBJ databases">
        <title>A clostridial neurotoxin that targets Anopheles mosquitoes.</title>
        <authorList>
            <person name="Contreras E."/>
            <person name="Masuyer G."/>
            <person name="Qureshi N."/>
            <person name="Chawla S."/>
            <person name="Lim H.L."/>
            <person name="Chen J."/>
            <person name="Stenmark P."/>
            <person name="Gill S."/>
        </authorList>
    </citation>
    <scope>NUCLEOTIDE SEQUENCE [LARGE SCALE GENOMIC DNA]</scope>
    <source>
        <strain evidence="4 6">Cbm</strain>
    </source>
</reference>
<evidence type="ECO:0000256" key="1">
    <source>
        <dbReference type="ARBA" id="ARBA00001933"/>
    </source>
</evidence>
<dbReference type="InterPro" id="IPR015421">
    <property type="entry name" value="PyrdxlP-dep_Trfase_major"/>
</dbReference>
<dbReference type="RefSeq" id="WP_150886857.1">
    <property type="nucleotide sequence ID" value="NZ_CP032452.1"/>
</dbReference>
<keyword evidence="4" id="KW-0032">Aminotransferase</keyword>
<gene>
    <name evidence="4" type="ORF">D4A35_11785</name>
    <name evidence="5" type="ORF">D4A35_12505</name>
</gene>
<feature type="domain" description="Aminotransferase class I/classII large" evidence="3">
    <location>
        <begin position="22"/>
        <end position="348"/>
    </location>
</feature>
<dbReference type="InterPro" id="IPR015424">
    <property type="entry name" value="PyrdxlP-dep_Trfase"/>
</dbReference>
<sequence>MKDLGHGANVEDMCRAYKKNPKDIIDFSSNINPYLIPNLDEYILEGLRVCNKYPDISYKRLRENIARYLNVDSCNIIPGNGATEIIYLLMKSIGKRIAILNPTFSEYERSANLSGLEVLNLYLNKDNNFELDLNYIRENIDKFDSLFICNPSNPIGKTYDLSSLVELLKKHNKLLIVDETFMEFAEHEENYSLIKHIKENENIFIIKAITKFFGIPGIRLGYGVCSNQNILDKMYEIKEPWTINSFADIISNYIFKDEEYIKNSKEFFIKERAYVLKELRDIKAIKVYDTNTNFILVKLLNTTASKLKEKLFLEGNILIRDASNFRNLDESYIRIAIKSHSENKKILNQLNKILGE</sequence>
<dbReference type="CDD" id="cd00609">
    <property type="entry name" value="AAT_like"/>
    <property type="match status" value="1"/>
</dbReference>
<protein>
    <submittedName>
        <fullName evidence="4">Aminotransferase class I/II-fold pyridoxal phosphate-dependent enzyme</fullName>
    </submittedName>
</protein>
<evidence type="ECO:0000313" key="6">
    <source>
        <dbReference type="Proteomes" id="UP000326961"/>
    </source>
</evidence>
<dbReference type="PANTHER" id="PTHR42885">
    <property type="entry name" value="HISTIDINOL-PHOSPHATE AMINOTRANSFERASE-RELATED"/>
    <property type="match status" value="1"/>
</dbReference>
<evidence type="ECO:0000259" key="3">
    <source>
        <dbReference type="Pfam" id="PF00155"/>
    </source>
</evidence>
<comment type="cofactor">
    <cofactor evidence="1">
        <name>pyridoxal 5'-phosphate</name>
        <dbReference type="ChEBI" id="CHEBI:597326"/>
    </cofactor>
</comment>
<proteinExistence type="predicted"/>
<dbReference type="GO" id="GO:0008483">
    <property type="term" value="F:transaminase activity"/>
    <property type="evidence" value="ECO:0007669"/>
    <property type="project" value="UniProtKB-KW"/>
</dbReference>
<evidence type="ECO:0000256" key="2">
    <source>
        <dbReference type="ARBA" id="ARBA00022898"/>
    </source>
</evidence>
<dbReference type="EMBL" id="CP032452">
    <property type="protein sequence ID" value="QEZ69528.1"/>
    <property type="molecule type" value="Genomic_DNA"/>
</dbReference>
<dbReference type="Gene3D" id="3.90.1150.10">
    <property type="entry name" value="Aspartate Aminotransferase, domain 1"/>
    <property type="match status" value="1"/>
</dbReference>
<name>A0A5P3XGP2_PARBF</name>
<evidence type="ECO:0000313" key="5">
    <source>
        <dbReference type="EMBL" id="QEZ69659.1"/>
    </source>
</evidence>